<evidence type="ECO:0000313" key="2">
    <source>
        <dbReference type="Proteomes" id="UP000215459"/>
    </source>
</evidence>
<gene>
    <name evidence="1" type="ORF">CHM34_03075</name>
</gene>
<dbReference type="OrthoDB" id="9896578at2"/>
<comment type="caution">
    <text evidence="1">The sequence shown here is derived from an EMBL/GenBank/DDBJ whole genome shotgun (WGS) entry which is preliminary data.</text>
</comment>
<reference evidence="1 2" key="1">
    <citation type="submission" date="2017-07" db="EMBL/GenBank/DDBJ databases">
        <title>The genome sequence of Paludifilum halophilum highlights mechanisms for microbial adaptation to high salt environemnts.</title>
        <authorList>
            <person name="Belbahri L."/>
        </authorList>
    </citation>
    <scope>NUCLEOTIDE SEQUENCE [LARGE SCALE GENOMIC DNA]</scope>
    <source>
        <strain evidence="1 2">DSM 102817</strain>
    </source>
</reference>
<dbReference type="RefSeq" id="WP_094263142.1">
    <property type="nucleotide sequence ID" value="NZ_NOWF01000002.1"/>
</dbReference>
<sequence length="110" mass="12215">MANIYNNSGTINYGNYANNGSTIHISNGPFDELGRLIQQLREAMADTDKVSETEKNATFQWLDLIQEGGDEQKPLVGPVLERLKKWQSLFDATSAIGQVISLVMDVVKEL</sequence>
<evidence type="ECO:0000313" key="1">
    <source>
        <dbReference type="EMBL" id="OYD08794.1"/>
    </source>
</evidence>
<dbReference type="Proteomes" id="UP000215459">
    <property type="component" value="Unassembled WGS sequence"/>
</dbReference>
<name>A0A235B930_9BACL</name>
<organism evidence="1 2">
    <name type="scientific">Paludifilum halophilum</name>
    <dbReference type="NCBI Taxonomy" id="1642702"/>
    <lineage>
        <taxon>Bacteria</taxon>
        <taxon>Bacillati</taxon>
        <taxon>Bacillota</taxon>
        <taxon>Bacilli</taxon>
        <taxon>Bacillales</taxon>
        <taxon>Thermoactinomycetaceae</taxon>
        <taxon>Paludifilum</taxon>
    </lineage>
</organism>
<accession>A0A235B930</accession>
<dbReference type="EMBL" id="NOWF01000002">
    <property type="protein sequence ID" value="OYD08794.1"/>
    <property type="molecule type" value="Genomic_DNA"/>
</dbReference>
<dbReference type="AlphaFoldDB" id="A0A235B930"/>
<proteinExistence type="predicted"/>
<keyword evidence="2" id="KW-1185">Reference proteome</keyword>
<protein>
    <submittedName>
        <fullName evidence="1">Uncharacterized protein</fullName>
    </submittedName>
</protein>